<protein>
    <submittedName>
        <fullName evidence="1">(northern house mosquito) hypothetical protein</fullName>
    </submittedName>
</protein>
<reference evidence="1" key="1">
    <citation type="submission" date="2021-05" db="EMBL/GenBank/DDBJ databases">
        <authorList>
            <person name="Alioto T."/>
            <person name="Alioto T."/>
            <person name="Gomez Garrido J."/>
        </authorList>
    </citation>
    <scope>NUCLEOTIDE SEQUENCE</scope>
</reference>
<organism evidence="1">
    <name type="scientific">Culex pipiens</name>
    <name type="common">House mosquito</name>
    <dbReference type="NCBI Taxonomy" id="7175"/>
    <lineage>
        <taxon>Eukaryota</taxon>
        <taxon>Metazoa</taxon>
        <taxon>Ecdysozoa</taxon>
        <taxon>Arthropoda</taxon>
        <taxon>Hexapoda</taxon>
        <taxon>Insecta</taxon>
        <taxon>Pterygota</taxon>
        <taxon>Neoptera</taxon>
        <taxon>Endopterygota</taxon>
        <taxon>Diptera</taxon>
        <taxon>Nematocera</taxon>
        <taxon>Culicoidea</taxon>
        <taxon>Culicidae</taxon>
        <taxon>Culicinae</taxon>
        <taxon>Culicini</taxon>
        <taxon>Culex</taxon>
        <taxon>Culex</taxon>
    </lineage>
</organism>
<accession>A0A8D8FV25</accession>
<evidence type="ECO:0000313" key="1">
    <source>
        <dbReference type="EMBL" id="CAG6484706.1"/>
    </source>
</evidence>
<name>A0A8D8FV25_CULPI</name>
<proteinExistence type="predicted"/>
<dbReference type="AlphaFoldDB" id="A0A8D8FV25"/>
<sequence length="113" mass="13094">MSSCHLFCVGRKRGFWQKKQFCARPGFRFLLSSCAEHSKCSSARTARTARTSTVTIELIGRIEIEPEMQRRMLIHPALIWPTTWKIIWSCSRICRTSKAVVERKKILVLPRVS</sequence>
<dbReference type="EMBL" id="HBUE01099865">
    <property type="protein sequence ID" value="CAG6484706.1"/>
    <property type="molecule type" value="Transcribed_RNA"/>
</dbReference>